<evidence type="ECO:0000256" key="3">
    <source>
        <dbReference type="SAM" id="MobiDB-lite"/>
    </source>
</evidence>
<dbReference type="PROSITE" id="PS50181">
    <property type="entry name" value="FBOX"/>
    <property type="match status" value="1"/>
</dbReference>
<feature type="region of interest" description="Disordered" evidence="3">
    <location>
        <begin position="167"/>
        <end position="241"/>
    </location>
</feature>
<dbReference type="PANTHER" id="PTHR44436:SF1">
    <property type="entry name" value="F-BOX_WD REPEAT-CONTAINING PROTEIN 2"/>
    <property type="match status" value="1"/>
</dbReference>
<dbReference type="Gene3D" id="1.20.1280.50">
    <property type="match status" value="1"/>
</dbReference>
<dbReference type="STRING" id="97359.A0A550BXC4"/>
<dbReference type="InterPro" id="IPR036047">
    <property type="entry name" value="F-box-like_dom_sf"/>
</dbReference>
<feature type="domain" description="F-box" evidence="4">
    <location>
        <begin position="80"/>
        <end position="126"/>
    </location>
</feature>
<evidence type="ECO:0000259" key="4">
    <source>
        <dbReference type="PROSITE" id="PS50181"/>
    </source>
</evidence>
<evidence type="ECO:0000313" key="5">
    <source>
        <dbReference type="EMBL" id="TRM57173.1"/>
    </source>
</evidence>
<keyword evidence="1" id="KW-0853">WD repeat</keyword>
<evidence type="ECO:0000313" key="6">
    <source>
        <dbReference type="Proteomes" id="UP000320762"/>
    </source>
</evidence>
<name>A0A550BXC4_9AGAR</name>
<dbReference type="SMART" id="SM00256">
    <property type="entry name" value="FBOX"/>
    <property type="match status" value="1"/>
</dbReference>
<dbReference type="EMBL" id="VDMD01000051">
    <property type="protein sequence ID" value="TRM57173.1"/>
    <property type="molecule type" value="Genomic_DNA"/>
</dbReference>
<accession>A0A550BXC4</accession>
<evidence type="ECO:0000256" key="1">
    <source>
        <dbReference type="ARBA" id="ARBA00022574"/>
    </source>
</evidence>
<organism evidence="5 6">
    <name type="scientific">Schizophyllum amplum</name>
    <dbReference type="NCBI Taxonomy" id="97359"/>
    <lineage>
        <taxon>Eukaryota</taxon>
        <taxon>Fungi</taxon>
        <taxon>Dikarya</taxon>
        <taxon>Basidiomycota</taxon>
        <taxon>Agaricomycotina</taxon>
        <taxon>Agaricomycetes</taxon>
        <taxon>Agaricomycetidae</taxon>
        <taxon>Agaricales</taxon>
        <taxon>Schizophyllaceae</taxon>
        <taxon>Schizophyllum</taxon>
    </lineage>
</organism>
<dbReference type="PANTHER" id="PTHR44436">
    <property type="entry name" value="F-BOX/WD REPEAT-CONTAINING PROTEIN 2"/>
    <property type="match status" value="1"/>
</dbReference>
<evidence type="ECO:0000256" key="2">
    <source>
        <dbReference type="ARBA" id="ARBA00022737"/>
    </source>
</evidence>
<feature type="compositionally biased region" description="Basic and acidic residues" evidence="3">
    <location>
        <begin position="15"/>
        <end position="32"/>
    </location>
</feature>
<feature type="compositionally biased region" description="Polar residues" evidence="3">
    <location>
        <begin position="169"/>
        <end position="182"/>
    </location>
</feature>
<protein>
    <recommendedName>
        <fullName evidence="4">F-box domain-containing protein</fullName>
    </recommendedName>
</protein>
<comment type="caution">
    <text evidence="5">The sequence shown here is derived from an EMBL/GenBank/DDBJ whole genome shotgun (WGS) entry which is preliminary data.</text>
</comment>
<reference evidence="5 6" key="1">
    <citation type="journal article" date="2019" name="New Phytol.">
        <title>Comparative genomics reveals unique wood-decay strategies and fruiting body development in the Schizophyllaceae.</title>
        <authorList>
            <person name="Almasi E."/>
            <person name="Sahu N."/>
            <person name="Krizsan K."/>
            <person name="Balint B."/>
            <person name="Kovacs G.M."/>
            <person name="Kiss B."/>
            <person name="Cseklye J."/>
            <person name="Drula E."/>
            <person name="Henrissat B."/>
            <person name="Nagy I."/>
            <person name="Chovatia M."/>
            <person name="Adam C."/>
            <person name="LaButti K."/>
            <person name="Lipzen A."/>
            <person name="Riley R."/>
            <person name="Grigoriev I.V."/>
            <person name="Nagy L.G."/>
        </authorList>
    </citation>
    <scope>NUCLEOTIDE SEQUENCE [LARGE SCALE GENOMIC DNA]</scope>
    <source>
        <strain evidence="5 6">NL-1724</strain>
    </source>
</reference>
<dbReference type="InterPro" id="IPR042627">
    <property type="entry name" value="FBXW2"/>
</dbReference>
<dbReference type="Pfam" id="PF12937">
    <property type="entry name" value="F-box-like"/>
    <property type="match status" value="1"/>
</dbReference>
<dbReference type="AlphaFoldDB" id="A0A550BXC4"/>
<feature type="compositionally biased region" description="Basic and acidic residues" evidence="3">
    <location>
        <begin position="183"/>
        <end position="215"/>
    </location>
</feature>
<sequence length="241" mass="27362">MSLLQGVLRSSATTAEKENHVDAICRTPHDKDGDSDEEWVNVVSLPGTPARTRPPSPTRSGAASRPAPKALHFSSNKNNRDPLRALPTEVSQRIFSSLRIRDLLRCALVCKKWYRSQTLNYVWYQHYRKENYRDDSLPSGKWTKRESKQNWRLMYLKSENHSEGGADFTISSGYASPMSGQRTQREMREDKWRQEAEVSRPGKVEMRAMYKDLGGRKARGKGKLGSTSVRDKGGWDAGGDE</sequence>
<dbReference type="Proteomes" id="UP000320762">
    <property type="component" value="Unassembled WGS sequence"/>
</dbReference>
<dbReference type="SUPFAM" id="SSF81383">
    <property type="entry name" value="F-box domain"/>
    <property type="match status" value="1"/>
</dbReference>
<keyword evidence="2" id="KW-0677">Repeat</keyword>
<feature type="region of interest" description="Disordered" evidence="3">
    <location>
        <begin position="1"/>
        <end position="83"/>
    </location>
</feature>
<gene>
    <name evidence="5" type="ORF">BD626DRAFT_515739</name>
</gene>
<dbReference type="InterPro" id="IPR001810">
    <property type="entry name" value="F-box_dom"/>
</dbReference>
<dbReference type="OrthoDB" id="6419443at2759"/>
<keyword evidence="6" id="KW-1185">Reference proteome</keyword>
<proteinExistence type="predicted"/>